<proteinExistence type="predicted"/>
<reference evidence="1 2" key="1">
    <citation type="journal article" date="2018" name="J. Microbiol.">
        <title>Bacillus spongiae sp. nov., isolated from sponge of Jeju Island.</title>
        <authorList>
            <person name="Lee G.E."/>
            <person name="Im W.T."/>
            <person name="Park J.S."/>
        </authorList>
    </citation>
    <scope>NUCLEOTIDE SEQUENCE [LARGE SCALE GENOMIC DNA]</scope>
    <source>
        <strain evidence="1 2">135PIL107-10</strain>
    </source>
</reference>
<evidence type="ECO:0000313" key="1">
    <source>
        <dbReference type="EMBL" id="MEI5905468.1"/>
    </source>
</evidence>
<organism evidence="1 2">
    <name type="scientific">Bacillus spongiae</name>
    <dbReference type="NCBI Taxonomy" id="2683610"/>
    <lineage>
        <taxon>Bacteria</taxon>
        <taxon>Bacillati</taxon>
        <taxon>Bacillota</taxon>
        <taxon>Bacilli</taxon>
        <taxon>Bacillales</taxon>
        <taxon>Bacillaceae</taxon>
        <taxon>Bacillus</taxon>
    </lineage>
</organism>
<keyword evidence="2" id="KW-1185">Reference proteome</keyword>
<evidence type="ECO:0000313" key="2">
    <source>
        <dbReference type="Proteomes" id="UP001312865"/>
    </source>
</evidence>
<gene>
    <name evidence="1" type="ORF">WAK64_00115</name>
</gene>
<protein>
    <submittedName>
        <fullName evidence="1">Uncharacterized protein</fullName>
    </submittedName>
</protein>
<comment type="caution">
    <text evidence="1">The sequence shown here is derived from an EMBL/GenBank/DDBJ whole genome shotgun (WGS) entry which is preliminary data.</text>
</comment>
<sequence length="101" mass="11976">MSFLFTYNPRLKINLPNQEIILSHYSSKEQQSILSFWEKCRGNIPELIKAIEININEKQEALSNEDEFEKSCQLNEEIAELASKINDLWLWYRTQPLITDK</sequence>
<name>A0ABU8H825_9BACI</name>
<dbReference type="Proteomes" id="UP001312865">
    <property type="component" value="Unassembled WGS sequence"/>
</dbReference>
<dbReference type="EMBL" id="JBBAXC010000001">
    <property type="protein sequence ID" value="MEI5905468.1"/>
    <property type="molecule type" value="Genomic_DNA"/>
</dbReference>
<accession>A0ABU8H825</accession>